<dbReference type="VEuPathDB" id="TriTrypDB:TcYC6_0158700"/>
<dbReference type="VEuPathDB" id="TriTrypDB:TcCLB.504039.130"/>
<name>A0A2V2W3S7_TRYCR</name>
<feature type="compositionally biased region" description="Polar residues" evidence="1">
    <location>
        <begin position="271"/>
        <end position="281"/>
    </location>
</feature>
<reference evidence="3 4" key="1">
    <citation type="journal article" date="2018" name="Microb. Genom.">
        <title>Expanding an expanded genome: long-read sequencing of Trypanosoma cruzi.</title>
        <authorList>
            <person name="Berna L."/>
            <person name="Rodriguez M."/>
            <person name="Chiribao M.L."/>
            <person name="Parodi-Talice A."/>
            <person name="Pita S."/>
            <person name="Rijo G."/>
            <person name="Alvarez-Valin F."/>
            <person name="Robello C."/>
        </authorList>
    </citation>
    <scope>NUCLEOTIDE SEQUENCE [LARGE SCALE GENOMIC DNA]</scope>
    <source>
        <strain evidence="3 4">Dm28c</strain>
    </source>
</reference>
<dbReference type="VEuPathDB" id="TriTrypDB:TCDM_08419"/>
<feature type="compositionally biased region" description="Polar residues" evidence="1">
    <location>
        <begin position="225"/>
        <end position="237"/>
    </location>
</feature>
<feature type="compositionally biased region" description="Polar residues" evidence="1">
    <location>
        <begin position="289"/>
        <end position="301"/>
    </location>
</feature>
<dbReference type="VEuPathDB" id="TriTrypDB:BCY84_03972"/>
<gene>
    <name evidence="3" type="ORF">C4B63_1g1238</name>
</gene>
<feature type="compositionally biased region" description="Low complexity" evidence="1">
    <location>
        <begin position="365"/>
        <end position="376"/>
    </location>
</feature>
<feature type="region of interest" description="Disordered" evidence="1">
    <location>
        <begin position="178"/>
        <end position="387"/>
    </location>
</feature>
<proteinExistence type="predicted"/>
<dbReference type="VEuPathDB" id="TriTrypDB:C3747_118g56"/>
<dbReference type="Proteomes" id="UP000246121">
    <property type="component" value="Unassembled WGS sequence"/>
</dbReference>
<dbReference type="VEuPathDB" id="TriTrypDB:C4B63_1g1238"/>
<feature type="compositionally biased region" description="Acidic residues" evidence="1">
    <location>
        <begin position="330"/>
        <end position="345"/>
    </location>
</feature>
<feature type="compositionally biased region" description="Basic and acidic residues" evidence="1">
    <location>
        <begin position="110"/>
        <end position="123"/>
    </location>
</feature>
<feature type="region of interest" description="Disordered" evidence="1">
    <location>
        <begin position="102"/>
        <end position="163"/>
    </location>
</feature>
<keyword evidence="2" id="KW-0732">Signal</keyword>
<sequence length="532" mass="55322">MAMMMAGRVLLVCALCVLWCGVFGIAADDTGGGDGSAVEYSLSRWRAQLRSECAEEVGRRIGGGANACAVEECLRQGMDGVRAVVDGRSRWRRQHFAVAAAADGDSGGNVKEEKTKTLSKELHQQPQVSNVVAPGMNESPGRAHEPSSIREGGAGAVESQSSLPEVLSEVQHGVLESQKVLGGVGRNAESTVNGPTGHESAADGSGHIEPPEIRVTGDPGRESSQKGSPKLTSSSQGAGTGEALQPPTRAGGGTQKDPGVKNPETAETPGEQITQMAEQGTPQGGQVPKVQQNVSEPTNKQSKVEQEVDPIATPVNSPGVAPQQEKEGDVENEEAADEDEAEEEIETQKEIAGRPLTPIREKSSHSISSVHGSAASFRQEEKPTAHVISEHLPISVTVLEEGGGQHDDTATPHNVNSSNAPSSVTEPDAATTTKTTKTTHNASNLDWDGVKLFTEEKEKRDETTNLNSASEGTKNTPANSELPTTATDHVNDITNTTPPANSDGSTAVSHTTSPLLLLLAVACAAAAAVVAA</sequence>
<dbReference type="EMBL" id="PRFA01000001">
    <property type="protein sequence ID" value="PWV03181.1"/>
    <property type="molecule type" value="Genomic_DNA"/>
</dbReference>
<dbReference type="VEuPathDB" id="TriTrypDB:TcCLB.510391.20"/>
<organism evidence="3 4">
    <name type="scientific">Trypanosoma cruzi</name>
    <dbReference type="NCBI Taxonomy" id="5693"/>
    <lineage>
        <taxon>Eukaryota</taxon>
        <taxon>Discoba</taxon>
        <taxon>Euglenozoa</taxon>
        <taxon>Kinetoplastea</taxon>
        <taxon>Metakinetoplastina</taxon>
        <taxon>Trypanosomatida</taxon>
        <taxon>Trypanosomatidae</taxon>
        <taxon>Trypanosoma</taxon>
        <taxon>Schizotrypanum</taxon>
    </lineage>
</organism>
<dbReference type="AlphaFoldDB" id="A0A2V2W3S7"/>
<dbReference type="VEuPathDB" id="TriTrypDB:TcBrA4_0173970"/>
<feature type="region of interest" description="Disordered" evidence="1">
    <location>
        <begin position="402"/>
        <end position="443"/>
    </location>
</feature>
<feature type="chain" id="PRO_5016005154" evidence="2">
    <location>
        <begin position="28"/>
        <end position="532"/>
    </location>
</feature>
<accession>A0A2V2W3S7</accession>
<dbReference type="VEuPathDB" id="TriTrypDB:TcG_12382"/>
<feature type="region of interest" description="Disordered" evidence="1">
    <location>
        <begin position="457"/>
        <end position="508"/>
    </location>
</feature>
<dbReference type="VEuPathDB" id="TriTrypDB:Tc_MARK_10317"/>
<dbReference type="VEuPathDB" id="TriTrypDB:TCSYLVIO_010311"/>
<feature type="compositionally biased region" description="Polar residues" evidence="1">
    <location>
        <begin position="464"/>
        <end position="508"/>
    </location>
</feature>
<evidence type="ECO:0000256" key="1">
    <source>
        <dbReference type="SAM" id="MobiDB-lite"/>
    </source>
</evidence>
<feature type="signal peptide" evidence="2">
    <location>
        <begin position="1"/>
        <end position="27"/>
    </location>
</feature>
<dbReference type="VEuPathDB" id="TriTrypDB:TcCL_ESM10010"/>
<dbReference type="VEuPathDB" id="TriTrypDB:TCDM_12163"/>
<feature type="compositionally biased region" description="Polar residues" evidence="1">
    <location>
        <begin position="411"/>
        <end position="425"/>
    </location>
</feature>
<evidence type="ECO:0000256" key="2">
    <source>
        <dbReference type="SAM" id="SignalP"/>
    </source>
</evidence>
<evidence type="ECO:0000313" key="3">
    <source>
        <dbReference type="EMBL" id="PWV03181.1"/>
    </source>
</evidence>
<dbReference type="VEuPathDB" id="TriTrypDB:Tc_MARK_6594"/>
<comment type="caution">
    <text evidence="3">The sequence shown here is derived from an EMBL/GenBank/DDBJ whole genome shotgun (WGS) entry which is preliminary data.</text>
</comment>
<evidence type="ECO:0000313" key="4">
    <source>
        <dbReference type="Proteomes" id="UP000246121"/>
    </source>
</evidence>
<protein>
    <submittedName>
        <fullName evidence="3">Mucin-associated surface protein (MASP)</fullName>
    </submittedName>
</protein>
<dbReference type="VEuPathDB" id="TriTrypDB:ECC02_011846"/>
<dbReference type="VEuPathDB" id="TriTrypDB:TCSYLVIO_008155"/>